<accession>A0A4Y3RUX5</accession>
<feature type="compositionally biased region" description="Low complexity" evidence="1">
    <location>
        <begin position="86"/>
        <end position="98"/>
    </location>
</feature>
<dbReference type="EMBL" id="BJMN01000051">
    <property type="protein sequence ID" value="GEB61109.1"/>
    <property type="molecule type" value="Genomic_DNA"/>
</dbReference>
<feature type="compositionally biased region" description="Low complexity" evidence="1">
    <location>
        <begin position="54"/>
        <end position="63"/>
    </location>
</feature>
<dbReference type="Gene3D" id="1.25.40.10">
    <property type="entry name" value="Tetratricopeptide repeat domain"/>
    <property type="match status" value="1"/>
</dbReference>
<reference evidence="3 4" key="1">
    <citation type="submission" date="2019-06" db="EMBL/GenBank/DDBJ databases">
        <title>Whole genome shotgun sequence of Streptomyces gardneri NBRC 12865.</title>
        <authorList>
            <person name="Hosoyama A."/>
            <person name="Uohara A."/>
            <person name="Ohji S."/>
            <person name="Ichikawa N."/>
        </authorList>
    </citation>
    <scope>NUCLEOTIDE SEQUENCE [LARGE SCALE GENOMIC DNA]</scope>
    <source>
        <strain evidence="3 4">NBRC 12865</strain>
    </source>
</reference>
<feature type="compositionally biased region" description="Pro residues" evidence="1">
    <location>
        <begin position="99"/>
        <end position="110"/>
    </location>
</feature>
<organism evidence="3 4">
    <name type="scientific">Streptomyces gardneri</name>
    <dbReference type="NCBI Taxonomy" id="66892"/>
    <lineage>
        <taxon>Bacteria</taxon>
        <taxon>Bacillati</taxon>
        <taxon>Actinomycetota</taxon>
        <taxon>Actinomycetes</taxon>
        <taxon>Kitasatosporales</taxon>
        <taxon>Streptomycetaceae</taxon>
        <taxon>Streptomyces</taxon>
    </lineage>
</organism>
<evidence type="ECO:0000313" key="3">
    <source>
        <dbReference type="EMBL" id="GEB61109.1"/>
    </source>
</evidence>
<evidence type="ECO:0000256" key="1">
    <source>
        <dbReference type="SAM" id="MobiDB-lite"/>
    </source>
</evidence>
<protein>
    <submittedName>
        <fullName evidence="3">Uncharacterized protein</fullName>
    </submittedName>
</protein>
<feature type="transmembrane region" description="Helical" evidence="2">
    <location>
        <begin position="211"/>
        <end position="233"/>
    </location>
</feature>
<comment type="caution">
    <text evidence="3">The sequence shown here is derived from an EMBL/GenBank/DDBJ whole genome shotgun (WGS) entry which is preliminary data.</text>
</comment>
<keyword evidence="2" id="KW-0472">Membrane</keyword>
<feature type="transmembrane region" description="Helical" evidence="2">
    <location>
        <begin position="173"/>
        <end position="191"/>
    </location>
</feature>
<proteinExistence type="predicted"/>
<sequence length="617" mass="63261">MVGEEPNDARPEPSDRVPGAGEGSLDRPPHAGGTSGGFGAPAPWEAPPPGGPGASAPGASGASAPPPGFGPPPGAGQGYGPPPGSAPATAPGWAGAGTLPPPPAAPPGYGPPSGSGQGPRGEANPAQAALIGLLNLSCLGLGYVFLRNWIGAAVCWVATAALLVLALPADVDGVPAGLLIGYGAFLLLAAADGARRGLRATLRLGASFRRLALPLAVVLLAVPAGGSLAYGAARDEAREQALLDRLSAADAEVKSADGLPFDKAEPLLTKALDAYEDLGTKHAGSRAGKLVPARLDAYYETVSGPYEKKTYCEAITPLKHLRGLADSFDKGLLGSRPAKADEPLAHSLYECGTAALAVDTAKPTAAESLNELLGTFPKSSHATRVEPAVREAVKKRTDVLDSSTDPCVATAELRTLRTTLRDMTDASLDGVTREAVAGVQRGDFACGTDQFKDKKYEEAIKTMTEYATAYPDSPQAAHARSIAIAAEIADEEPAAGKRLPPSEVPGGSRMILVVSNDGPGAVDLLYTGPMTGKVTLKTCTTCTKYPGPIFSQGKKIKACQGPASKYPKATLLLPAGDYHFLQKRAGTGSSYSDTKTSKVKIEPGYSYTNCLYVTSGY</sequence>
<feature type="transmembrane region" description="Helical" evidence="2">
    <location>
        <begin position="149"/>
        <end position="167"/>
    </location>
</feature>
<keyword evidence="2" id="KW-0812">Transmembrane</keyword>
<feature type="region of interest" description="Disordered" evidence="1">
    <location>
        <begin position="1"/>
        <end position="123"/>
    </location>
</feature>
<keyword evidence="4" id="KW-1185">Reference proteome</keyword>
<dbReference type="AlphaFoldDB" id="A0A4Y3RUX5"/>
<evidence type="ECO:0000256" key="2">
    <source>
        <dbReference type="SAM" id="Phobius"/>
    </source>
</evidence>
<gene>
    <name evidence="3" type="ORF">SGA01_67140</name>
</gene>
<dbReference type="InterPro" id="IPR011990">
    <property type="entry name" value="TPR-like_helical_dom_sf"/>
</dbReference>
<keyword evidence="2" id="KW-1133">Transmembrane helix</keyword>
<evidence type="ECO:0000313" key="4">
    <source>
        <dbReference type="Proteomes" id="UP000315226"/>
    </source>
</evidence>
<feature type="compositionally biased region" description="Pro residues" evidence="1">
    <location>
        <begin position="64"/>
        <end position="85"/>
    </location>
</feature>
<name>A0A4Y3RUX5_9ACTN</name>
<dbReference type="Proteomes" id="UP000315226">
    <property type="component" value="Unassembled WGS sequence"/>
</dbReference>